<feature type="domain" description="PKD" evidence="2">
    <location>
        <begin position="778"/>
        <end position="837"/>
    </location>
</feature>
<dbReference type="InterPro" id="IPR013783">
    <property type="entry name" value="Ig-like_fold"/>
</dbReference>
<dbReference type="InterPro" id="IPR035986">
    <property type="entry name" value="PKD_dom_sf"/>
</dbReference>
<dbReference type="SUPFAM" id="SSF49299">
    <property type="entry name" value="PKD domain"/>
    <property type="match status" value="3"/>
</dbReference>
<dbReference type="NCBIfam" id="TIGR04131">
    <property type="entry name" value="Bac_Flav_CTERM"/>
    <property type="match status" value="1"/>
</dbReference>
<gene>
    <name evidence="3" type="ORF">ACFS5N_02380</name>
</gene>
<dbReference type="Pfam" id="PF17517">
    <property type="entry name" value="IgGFc_binding"/>
    <property type="match status" value="1"/>
</dbReference>
<protein>
    <submittedName>
        <fullName evidence="3">PKD domain-containing protein</fullName>
    </submittedName>
</protein>
<dbReference type="InterPro" id="IPR026341">
    <property type="entry name" value="T9SS_type_B"/>
</dbReference>
<dbReference type="Pfam" id="PF18911">
    <property type="entry name" value="PKD_4"/>
    <property type="match status" value="3"/>
</dbReference>
<dbReference type="PANTHER" id="PTHR46534:SF1">
    <property type="entry name" value="IGGFC-BINDING PROTEIN N-TERMINAL DOMAIN-CONTAINING PROTEIN"/>
    <property type="match status" value="1"/>
</dbReference>
<dbReference type="Gene3D" id="2.60.40.10">
    <property type="entry name" value="Immunoglobulins"/>
    <property type="match status" value="4"/>
</dbReference>
<dbReference type="InterPro" id="IPR022409">
    <property type="entry name" value="PKD/Chitinase_dom"/>
</dbReference>
<feature type="domain" description="PKD" evidence="2">
    <location>
        <begin position="662"/>
        <end position="746"/>
    </location>
</feature>
<dbReference type="InterPro" id="IPR000601">
    <property type="entry name" value="PKD_dom"/>
</dbReference>
<comment type="caution">
    <text evidence="3">The sequence shown here is derived from an EMBL/GenBank/DDBJ whole genome shotgun (WGS) entry which is preliminary data.</text>
</comment>
<proteinExistence type="predicted"/>
<reference evidence="4" key="1">
    <citation type="journal article" date="2019" name="Int. J. Syst. Evol. Microbiol.">
        <title>The Global Catalogue of Microorganisms (GCM) 10K type strain sequencing project: providing services to taxonomists for standard genome sequencing and annotation.</title>
        <authorList>
            <consortium name="The Broad Institute Genomics Platform"/>
            <consortium name="The Broad Institute Genome Sequencing Center for Infectious Disease"/>
            <person name="Wu L."/>
            <person name="Ma J."/>
        </authorList>
    </citation>
    <scope>NUCLEOTIDE SEQUENCE [LARGE SCALE GENOMIC DNA]</scope>
    <source>
        <strain evidence="4">KCTC 22437</strain>
    </source>
</reference>
<keyword evidence="1" id="KW-0732">Signal</keyword>
<evidence type="ECO:0000256" key="1">
    <source>
        <dbReference type="SAM" id="SignalP"/>
    </source>
</evidence>
<dbReference type="RefSeq" id="WP_377181846.1">
    <property type="nucleotide sequence ID" value="NZ_JBHUPD010000001.1"/>
</dbReference>
<evidence type="ECO:0000313" key="3">
    <source>
        <dbReference type="EMBL" id="MFD2871297.1"/>
    </source>
</evidence>
<feature type="domain" description="PKD" evidence="2">
    <location>
        <begin position="604"/>
        <end position="664"/>
    </location>
</feature>
<dbReference type="PROSITE" id="PS50093">
    <property type="entry name" value="PKD"/>
    <property type="match status" value="3"/>
</dbReference>
<dbReference type="Pfam" id="PF13585">
    <property type="entry name" value="CHU_C"/>
    <property type="match status" value="1"/>
</dbReference>
<evidence type="ECO:0000313" key="4">
    <source>
        <dbReference type="Proteomes" id="UP001597557"/>
    </source>
</evidence>
<keyword evidence="4" id="KW-1185">Reference proteome</keyword>
<name>A0ABW5Y7M5_9SPHI</name>
<dbReference type="Proteomes" id="UP001597557">
    <property type="component" value="Unassembled WGS sequence"/>
</dbReference>
<dbReference type="EMBL" id="JBHUPD010000001">
    <property type="protein sequence ID" value="MFD2871297.1"/>
    <property type="molecule type" value="Genomic_DNA"/>
</dbReference>
<dbReference type="InterPro" id="IPR035234">
    <property type="entry name" value="IgGFc-bd_N"/>
</dbReference>
<dbReference type="SMART" id="SM00089">
    <property type="entry name" value="PKD"/>
    <property type="match status" value="4"/>
</dbReference>
<feature type="chain" id="PRO_5046441049" evidence="1">
    <location>
        <begin position="23"/>
        <end position="1203"/>
    </location>
</feature>
<dbReference type="PANTHER" id="PTHR46534">
    <property type="entry name" value="IGGFC_BINDING DOMAIN-CONTAINING PROTEIN"/>
    <property type="match status" value="1"/>
</dbReference>
<evidence type="ECO:0000259" key="2">
    <source>
        <dbReference type="PROSITE" id="PS50093"/>
    </source>
</evidence>
<sequence>MKRTFYKAVIPLLLIISVTARAQTNKGTEFWTAFMSHNAGVDDPDKGASMILYITSDISTTGSVEIGGSLLQNFSVTANQVTFIPIPASAFLQSSGTFPAGGIHITSAKPIAVYAHIYAANVSGATLLLPVSAMGKEYMSLNYTQRSNADSVKNPAYSQFAVIATEDNTTVSITPTADLLDGHSANTSFNLTLNKGVVYQGLSKIDLTGTKIQSISNSAGTCKKIAVFSGSTRMAIYCQSNVKSPSSDNLFQQVYPTSTWGKNYIAVPLRSRFYDVYRIVLSDPNTNVTLNGTTLNPASLVNGLYYQFQSTQVNVISADKPVQVVQYSPTQSQRIDCTSSTGDIGDPEMIYLSPIEQGLTHVTLYATGYYKIINSYINVVIPTAAVQSFKLDGVNYASSFVPLSNTSPYSFAQISVSSGPQAISNSGASVTSGTHTLDASVPFNAVVYGFGNTESYGYAAGTNLADLNEHVTLTNANTPTVIQTSGCSNAIYKAQVTIPFQTTNIAWKIDSAVFTDNNPQVKSTLVKDDKTLYTYEYNAPVSLKAGNHTIIATVFNPVADVCGSSQDVENDFSITDPPPVAFTAPATDCYGDSTAFKDNTVPASGETIKSWLWDFGDNTTSSLQNPLHKYAAPGNYDVRLTETDNNGCSTVSAPKTVHIIARPIAGFNSSSPDCAGQTITFTNTSSAPEGTIVKWAWNFGDGTVINAANGQKQIHTYTTTGDYTVKLAVTTADGCTSDTLTNVITIHPLPVVDFVVPDVCLGDVITNYINNSSIADHTESEFTYLWDFGDPNSTPANNQSTLKNPQHIYTAVGPYTVKLTVTSKYGCSSTAQKTFTVNGSHPTAKFAVENSCSSDDIVFDDLSSVDAYYVTKIVWCFDYHEGSAANVYETYADSTLHANKKYTHHYPLFNTPAQQSYVVKMVVYSGQTCKDSVVQTININANPVIALSANGKNINTTSVQADVVIMCQGDAPLQVVEDKGVYAGLGKFSGQGISASGLIDPKQAGVGSHTINYLFTAASTGCTYAASFVLNVNPQADVSLPQRFNVLEGNQVTLRASASITGGGNLTYKWTPSTGLSADNVSAPVATLSNDITYTLTVTSDKGCAVTAQTFVKVLKIPVIPNTFTPNGDGINDTWVIKYLNDYPNATVEIFNRYGGRVFYSNGYGIPWDGRQNGTDLPVGTYYYIISPNSGRKPTSGFLTIIR</sequence>
<dbReference type="CDD" id="cd00146">
    <property type="entry name" value="PKD"/>
    <property type="match status" value="3"/>
</dbReference>
<organism evidence="3 4">
    <name type="scientific">Mucilaginibacter ximonensis</name>
    <dbReference type="NCBI Taxonomy" id="538021"/>
    <lineage>
        <taxon>Bacteria</taxon>
        <taxon>Pseudomonadati</taxon>
        <taxon>Bacteroidota</taxon>
        <taxon>Sphingobacteriia</taxon>
        <taxon>Sphingobacteriales</taxon>
        <taxon>Sphingobacteriaceae</taxon>
        <taxon>Mucilaginibacter</taxon>
    </lineage>
</organism>
<feature type="signal peptide" evidence="1">
    <location>
        <begin position="1"/>
        <end position="22"/>
    </location>
</feature>
<accession>A0ABW5Y7M5</accession>